<evidence type="ECO:0000313" key="1">
    <source>
        <dbReference type="EMBL" id="KAH7910982.1"/>
    </source>
</evidence>
<evidence type="ECO:0000313" key="2">
    <source>
        <dbReference type="Proteomes" id="UP000790377"/>
    </source>
</evidence>
<comment type="caution">
    <text evidence="1">The sequence shown here is derived from an EMBL/GenBank/DDBJ whole genome shotgun (WGS) entry which is preliminary data.</text>
</comment>
<accession>A0ACB8AE20</accession>
<protein>
    <submittedName>
        <fullName evidence="1">Uncharacterized protein</fullName>
    </submittedName>
</protein>
<name>A0ACB8AE20_9AGAM</name>
<organism evidence="1 2">
    <name type="scientific">Hygrophoropsis aurantiaca</name>
    <dbReference type="NCBI Taxonomy" id="72124"/>
    <lineage>
        <taxon>Eukaryota</taxon>
        <taxon>Fungi</taxon>
        <taxon>Dikarya</taxon>
        <taxon>Basidiomycota</taxon>
        <taxon>Agaricomycotina</taxon>
        <taxon>Agaricomycetes</taxon>
        <taxon>Agaricomycetidae</taxon>
        <taxon>Boletales</taxon>
        <taxon>Coniophorineae</taxon>
        <taxon>Hygrophoropsidaceae</taxon>
        <taxon>Hygrophoropsis</taxon>
    </lineage>
</organism>
<proteinExistence type="predicted"/>
<sequence>MYEFTPSPPPIPQPHHDTMDSPKLRKLTRAQIQAIAKREVVRAVGKTEEIIRRLLKKHPGGIPKREVSVSPPPPPVPPKDKGKQPIRAWVAGINATPAEQDPIGRHTEIHANNAPATVPLSYVPVQVHGITEQRQFYDEEYDDACSYISYPRVEAGPDERDVQLVLRQFTTLVNETPEIEKLIRETEMLTDRAAAIMQSVEPRVRSACETRQRLEEDYLGKLKDKRERWDGTAFMDTKHRRRWIKHLKRQRQEKRDKTWEDQAMYDFELGIEPLEYNFYFENESDPEGSLWSSDSSVSGRGGKRRKAEEAGKDGRRKRTRQ</sequence>
<gene>
    <name evidence="1" type="ORF">BJ138DRAFT_1151649</name>
</gene>
<dbReference type="Proteomes" id="UP000790377">
    <property type="component" value="Unassembled WGS sequence"/>
</dbReference>
<dbReference type="EMBL" id="MU267693">
    <property type="protein sequence ID" value="KAH7910982.1"/>
    <property type="molecule type" value="Genomic_DNA"/>
</dbReference>
<reference evidence="1" key="1">
    <citation type="journal article" date="2021" name="New Phytol.">
        <title>Evolutionary innovations through gain and loss of genes in the ectomycorrhizal Boletales.</title>
        <authorList>
            <person name="Wu G."/>
            <person name="Miyauchi S."/>
            <person name="Morin E."/>
            <person name="Kuo A."/>
            <person name="Drula E."/>
            <person name="Varga T."/>
            <person name="Kohler A."/>
            <person name="Feng B."/>
            <person name="Cao Y."/>
            <person name="Lipzen A."/>
            <person name="Daum C."/>
            <person name="Hundley H."/>
            <person name="Pangilinan J."/>
            <person name="Johnson J."/>
            <person name="Barry K."/>
            <person name="LaButti K."/>
            <person name="Ng V."/>
            <person name="Ahrendt S."/>
            <person name="Min B."/>
            <person name="Choi I.G."/>
            <person name="Park H."/>
            <person name="Plett J.M."/>
            <person name="Magnuson J."/>
            <person name="Spatafora J.W."/>
            <person name="Nagy L.G."/>
            <person name="Henrissat B."/>
            <person name="Grigoriev I.V."/>
            <person name="Yang Z.L."/>
            <person name="Xu J."/>
            <person name="Martin F.M."/>
        </authorList>
    </citation>
    <scope>NUCLEOTIDE SEQUENCE</scope>
    <source>
        <strain evidence="1">ATCC 28755</strain>
    </source>
</reference>
<keyword evidence="2" id="KW-1185">Reference proteome</keyword>